<dbReference type="SFLD" id="SFLDS00003">
    <property type="entry name" value="Haloacid_Dehalogenase"/>
    <property type="match status" value="1"/>
</dbReference>
<accession>A0AAU7AU16</accession>
<name>A0AAU7AU16_9ACTN</name>
<evidence type="ECO:0000256" key="3">
    <source>
        <dbReference type="ARBA" id="ARBA00022475"/>
    </source>
</evidence>
<feature type="transmembrane region" description="Helical" evidence="12">
    <location>
        <begin position="661"/>
        <end position="688"/>
    </location>
</feature>
<feature type="transmembrane region" description="Helical" evidence="12">
    <location>
        <begin position="154"/>
        <end position="170"/>
    </location>
</feature>
<dbReference type="InterPro" id="IPR017969">
    <property type="entry name" value="Heavy-metal-associated_CS"/>
</dbReference>
<organism evidence="14">
    <name type="scientific">Paraconexibacter sp. AEG42_29</name>
    <dbReference type="NCBI Taxonomy" id="2997339"/>
    <lineage>
        <taxon>Bacteria</taxon>
        <taxon>Bacillati</taxon>
        <taxon>Actinomycetota</taxon>
        <taxon>Thermoleophilia</taxon>
        <taxon>Solirubrobacterales</taxon>
        <taxon>Paraconexibacteraceae</taxon>
        <taxon>Paraconexibacter</taxon>
    </lineage>
</organism>
<dbReference type="CDD" id="cd00371">
    <property type="entry name" value="HMA"/>
    <property type="match status" value="1"/>
</dbReference>
<evidence type="ECO:0000256" key="9">
    <source>
        <dbReference type="ARBA" id="ARBA00022967"/>
    </source>
</evidence>
<keyword evidence="6 12" id="KW-0479">Metal-binding</keyword>
<sequence>MLPTAAPDAASTAAPRTDDERSRYLIDGMDCAACAATLQKAVLALPDVRGAVVSFGAGTLVVDGPVTAAAVRSATVAAGYRVRDESGRREALPFWRRDARALSTTVSVPLLLLGVLFTLTGGPDAVLYLASMVVGGWPAGRAAIAALRTGSLDMNVLMALAAIGGVGIGAYGEGAWVLVLFAVGTTLETLALERSRRSVSDLMDLAPTEVRVLAGDVERTLPAAEVQTGMRFVVRPGERLALDGTVHSGTSAVDQSPITGESIPVDVGPGDDVFAGALNAEGALVVTATRPAAQSTLSRVAAMVQDAQASKAPAERFVDRFARIYTPAVVLAASVLAVVPTAFGGDFDTWLYRALALLIVACPCSLVISVPVAVVSAVGGAARRGVLITGGQALEDLADVTTLALDKTGTLTDGRPALAAVRPFGTLAHGDALALVAAVEAGSEHPLARALVQAAGEQRLALPEARDFSALPGRGARATVAGRDLWAGGPRLVADMTGGEHADLSGLQAGGQTVIALGEGDRVLALFALADRPRPEAAAAIAALRAAGIRRVTMLTGDAGPVATAIAAQVGITDVRHGLLPEDKLAAIRALQQDGRVAMVGDGVNDAPALAAADVGVAMGAAGSDIALQSSDVALMSDRLDRLAVAVTEARRARRIMRANVIASLALKGVLVVLAPFGLVTLVVAVAADMGTSLLVTLNAMRLLGRRPDDAPTAALPVAPCHEGCCT</sequence>
<dbReference type="SUPFAM" id="SSF55008">
    <property type="entry name" value="HMA, heavy metal-associated domain"/>
    <property type="match status" value="1"/>
</dbReference>
<keyword evidence="3 12" id="KW-1003">Cell membrane</keyword>
<dbReference type="GO" id="GO:0019829">
    <property type="term" value="F:ATPase-coupled monoatomic cation transmembrane transporter activity"/>
    <property type="evidence" value="ECO:0007669"/>
    <property type="project" value="InterPro"/>
</dbReference>
<evidence type="ECO:0000256" key="11">
    <source>
        <dbReference type="ARBA" id="ARBA00023136"/>
    </source>
</evidence>
<proteinExistence type="inferred from homology"/>
<evidence type="ECO:0000256" key="5">
    <source>
        <dbReference type="ARBA" id="ARBA00022692"/>
    </source>
</evidence>
<dbReference type="NCBIfam" id="TIGR01525">
    <property type="entry name" value="ATPase-IB_hvy"/>
    <property type="match status" value="1"/>
</dbReference>
<keyword evidence="9" id="KW-1278">Translocase</keyword>
<dbReference type="SFLD" id="SFLDG00002">
    <property type="entry name" value="C1.7:_P-type_atpase_like"/>
    <property type="match status" value="1"/>
</dbReference>
<dbReference type="InterPro" id="IPR023298">
    <property type="entry name" value="ATPase_P-typ_TM_dom_sf"/>
</dbReference>
<dbReference type="Pfam" id="PF00702">
    <property type="entry name" value="Hydrolase"/>
    <property type="match status" value="1"/>
</dbReference>
<dbReference type="Gene3D" id="3.30.70.100">
    <property type="match status" value="1"/>
</dbReference>
<dbReference type="Pfam" id="PF00122">
    <property type="entry name" value="E1-E2_ATPase"/>
    <property type="match status" value="1"/>
</dbReference>
<feature type="transmembrane region" description="Helical" evidence="12">
    <location>
        <begin position="99"/>
        <end position="119"/>
    </location>
</feature>
<dbReference type="SUPFAM" id="SSF81665">
    <property type="entry name" value="Calcium ATPase, transmembrane domain M"/>
    <property type="match status" value="1"/>
</dbReference>
<dbReference type="GO" id="GO:0005524">
    <property type="term" value="F:ATP binding"/>
    <property type="evidence" value="ECO:0007669"/>
    <property type="project" value="UniProtKB-UniRule"/>
</dbReference>
<dbReference type="PRINTS" id="PR00119">
    <property type="entry name" value="CATATPASE"/>
</dbReference>
<keyword evidence="7 12" id="KW-0547">Nucleotide-binding</keyword>
<gene>
    <name evidence="14" type="primary">cadA</name>
    <name evidence="14" type="ORF">DSM112329_01939</name>
</gene>
<dbReference type="InterPro" id="IPR036163">
    <property type="entry name" value="HMA_dom_sf"/>
</dbReference>
<dbReference type="InterPro" id="IPR023214">
    <property type="entry name" value="HAD_sf"/>
</dbReference>
<dbReference type="InterPro" id="IPR044492">
    <property type="entry name" value="P_typ_ATPase_HD_dom"/>
</dbReference>
<dbReference type="InterPro" id="IPR008250">
    <property type="entry name" value="ATPase_P-typ_transduc_dom_A_sf"/>
</dbReference>
<dbReference type="KEGG" id="parq:DSM112329_01939"/>
<dbReference type="SUPFAM" id="SSF56784">
    <property type="entry name" value="HAD-like"/>
    <property type="match status" value="1"/>
</dbReference>
<dbReference type="GO" id="GO:0016887">
    <property type="term" value="F:ATP hydrolysis activity"/>
    <property type="evidence" value="ECO:0007669"/>
    <property type="project" value="InterPro"/>
</dbReference>
<evidence type="ECO:0000256" key="1">
    <source>
        <dbReference type="ARBA" id="ARBA00004651"/>
    </source>
</evidence>
<dbReference type="Gene3D" id="3.40.1110.10">
    <property type="entry name" value="Calcium-transporting ATPase, cytoplasmic domain N"/>
    <property type="match status" value="1"/>
</dbReference>
<dbReference type="AlphaFoldDB" id="A0AAU7AU16"/>
<dbReference type="InterPro" id="IPR027256">
    <property type="entry name" value="P-typ_ATPase_IB"/>
</dbReference>
<evidence type="ECO:0000256" key="10">
    <source>
        <dbReference type="ARBA" id="ARBA00022989"/>
    </source>
</evidence>
<reference evidence="14" key="1">
    <citation type="submission" date="2022-12" db="EMBL/GenBank/DDBJ databases">
        <title>Paraconexibacter alkalitolerans sp. nov. and Baekduia alba sp. nov., isolated from soil and emended description of the genera Paraconexibacter (Chun et al., 2020) and Baekduia (An et al., 2020).</title>
        <authorList>
            <person name="Vieira S."/>
            <person name="Huber K.J."/>
            <person name="Geppert A."/>
            <person name="Wolf J."/>
            <person name="Neumann-Schaal M."/>
            <person name="Muesken M."/>
            <person name="Overmann J."/>
        </authorList>
    </citation>
    <scope>NUCLEOTIDE SEQUENCE</scope>
    <source>
        <strain evidence="14">AEG42_29</strain>
    </source>
</reference>
<evidence type="ECO:0000259" key="13">
    <source>
        <dbReference type="PROSITE" id="PS50846"/>
    </source>
</evidence>
<dbReference type="InterPro" id="IPR059000">
    <property type="entry name" value="ATPase_P-type_domA"/>
</dbReference>
<dbReference type="SUPFAM" id="SSF81653">
    <property type="entry name" value="Calcium ATPase, transduction domain A"/>
    <property type="match status" value="1"/>
</dbReference>
<dbReference type="InterPro" id="IPR023299">
    <property type="entry name" value="ATPase_P-typ_cyto_dom_N"/>
</dbReference>
<dbReference type="PROSITE" id="PS01229">
    <property type="entry name" value="COF_2"/>
    <property type="match status" value="1"/>
</dbReference>
<evidence type="ECO:0000256" key="6">
    <source>
        <dbReference type="ARBA" id="ARBA00022723"/>
    </source>
</evidence>
<dbReference type="InterPro" id="IPR036412">
    <property type="entry name" value="HAD-like_sf"/>
</dbReference>
<evidence type="ECO:0000313" key="14">
    <source>
        <dbReference type="EMBL" id="XAY05096.1"/>
    </source>
</evidence>
<feature type="transmembrane region" description="Helical" evidence="12">
    <location>
        <begin position="350"/>
        <end position="375"/>
    </location>
</feature>
<dbReference type="SFLD" id="SFLDF00027">
    <property type="entry name" value="p-type_atpase"/>
    <property type="match status" value="1"/>
</dbReference>
<dbReference type="InterPro" id="IPR051014">
    <property type="entry name" value="Cation_Transport_ATPase_IB"/>
</dbReference>
<keyword evidence="11 12" id="KW-0472">Membrane</keyword>
<dbReference type="NCBIfam" id="TIGR01512">
    <property type="entry name" value="ATPase-IB2_Cd"/>
    <property type="match status" value="1"/>
</dbReference>
<dbReference type="PROSITE" id="PS50846">
    <property type="entry name" value="HMA_2"/>
    <property type="match status" value="1"/>
</dbReference>
<keyword evidence="5 12" id="KW-0812">Transmembrane</keyword>
<keyword evidence="8 12" id="KW-0067">ATP-binding</keyword>
<feature type="transmembrane region" description="Helical" evidence="12">
    <location>
        <begin position="324"/>
        <end position="344"/>
    </location>
</feature>
<evidence type="ECO:0000256" key="2">
    <source>
        <dbReference type="ARBA" id="ARBA00006024"/>
    </source>
</evidence>
<dbReference type="InterPro" id="IPR006121">
    <property type="entry name" value="HMA_dom"/>
</dbReference>
<dbReference type="NCBIfam" id="TIGR01494">
    <property type="entry name" value="ATPase_P-type"/>
    <property type="match status" value="1"/>
</dbReference>
<comment type="similarity">
    <text evidence="2 12">Belongs to the cation transport ATPase (P-type) (TC 3.A.3) family. Type IB subfamily.</text>
</comment>
<dbReference type="PANTHER" id="PTHR48085">
    <property type="entry name" value="CADMIUM/ZINC-TRANSPORTING ATPASE HMA2-RELATED"/>
    <property type="match status" value="1"/>
</dbReference>
<dbReference type="Gene3D" id="3.40.50.1000">
    <property type="entry name" value="HAD superfamily/HAD-like"/>
    <property type="match status" value="1"/>
</dbReference>
<comment type="subcellular location">
    <subcellularLocation>
        <location evidence="1">Cell membrane</location>
        <topology evidence="1">Multi-pass membrane protein</topology>
    </subcellularLocation>
</comment>
<dbReference type="GO" id="GO:0046872">
    <property type="term" value="F:metal ion binding"/>
    <property type="evidence" value="ECO:0007669"/>
    <property type="project" value="UniProtKB-KW"/>
</dbReference>
<dbReference type="EMBL" id="CP114014">
    <property type="protein sequence ID" value="XAY05096.1"/>
    <property type="molecule type" value="Genomic_DNA"/>
</dbReference>
<dbReference type="PROSITE" id="PS01047">
    <property type="entry name" value="HMA_1"/>
    <property type="match status" value="1"/>
</dbReference>
<keyword evidence="10 12" id="KW-1133">Transmembrane helix</keyword>
<dbReference type="InterPro" id="IPR001757">
    <property type="entry name" value="P_typ_ATPase"/>
</dbReference>
<keyword evidence="4" id="KW-0597">Phosphoprotein</keyword>
<protein>
    <submittedName>
        <fullName evidence="14">Cadmium-transporting ATPase</fullName>
    </submittedName>
</protein>
<dbReference type="Pfam" id="PF00403">
    <property type="entry name" value="HMA"/>
    <property type="match status" value="1"/>
</dbReference>
<dbReference type="Gene3D" id="2.70.150.10">
    <property type="entry name" value="Calcium-transporting ATPase, cytoplasmic transduction domain A"/>
    <property type="match status" value="1"/>
</dbReference>
<evidence type="ECO:0000256" key="8">
    <source>
        <dbReference type="ARBA" id="ARBA00022840"/>
    </source>
</evidence>
<dbReference type="PANTHER" id="PTHR48085:SF5">
    <property type="entry name" value="CADMIUM_ZINC-TRANSPORTING ATPASE HMA4-RELATED"/>
    <property type="match status" value="1"/>
</dbReference>
<dbReference type="GO" id="GO:0005886">
    <property type="term" value="C:plasma membrane"/>
    <property type="evidence" value="ECO:0007669"/>
    <property type="project" value="UniProtKB-SubCell"/>
</dbReference>
<dbReference type="InterPro" id="IPR018303">
    <property type="entry name" value="ATPase_P-typ_P_site"/>
</dbReference>
<dbReference type="FunFam" id="2.70.150.10:FF:000002">
    <property type="entry name" value="Copper-transporting ATPase 1, putative"/>
    <property type="match status" value="1"/>
</dbReference>
<dbReference type="PROSITE" id="PS00154">
    <property type="entry name" value="ATPASE_E1_E2"/>
    <property type="match status" value="1"/>
</dbReference>
<evidence type="ECO:0000256" key="7">
    <source>
        <dbReference type="ARBA" id="ARBA00022741"/>
    </source>
</evidence>
<evidence type="ECO:0000256" key="4">
    <source>
        <dbReference type="ARBA" id="ARBA00022553"/>
    </source>
</evidence>
<feature type="domain" description="HMA" evidence="13">
    <location>
        <begin position="20"/>
        <end position="83"/>
    </location>
</feature>
<dbReference type="PRINTS" id="PR00941">
    <property type="entry name" value="CDATPASE"/>
</dbReference>
<evidence type="ECO:0000256" key="12">
    <source>
        <dbReference type="RuleBase" id="RU362081"/>
    </source>
</evidence>